<dbReference type="InterPro" id="IPR051487">
    <property type="entry name" value="Ser/Thr_Proteases_Immune/Dev"/>
</dbReference>
<dbReference type="RefSeq" id="XP_033151729.1">
    <property type="nucleotide sequence ID" value="XM_033295838.1"/>
</dbReference>
<evidence type="ECO:0000313" key="3">
    <source>
        <dbReference type="Proteomes" id="UP000515162"/>
    </source>
</evidence>
<proteinExistence type="inferred from homology"/>
<evidence type="ECO:0000256" key="2">
    <source>
        <dbReference type="ARBA" id="ARBA00024195"/>
    </source>
</evidence>
<gene>
    <name evidence="4" type="primary">LOC117135544</name>
</gene>
<comment type="similarity">
    <text evidence="2">Belongs to the peptidase S1 family. CLIP subfamily.</text>
</comment>
<dbReference type="InterPro" id="IPR043504">
    <property type="entry name" value="Peptidase_S1_PA_chymotrypsin"/>
</dbReference>
<dbReference type="Proteomes" id="UP000515162">
    <property type="component" value="Chromosome 2R"/>
</dbReference>
<dbReference type="AlphaFoldDB" id="A0A6P8JFG3"/>
<dbReference type="SUPFAM" id="SSF50494">
    <property type="entry name" value="Trypsin-like serine proteases"/>
    <property type="match status" value="1"/>
</dbReference>
<accession>A0A6P8JFG3</accession>
<evidence type="ECO:0000256" key="1">
    <source>
        <dbReference type="ARBA" id="ARBA00023157"/>
    </source>
</evidence>
<reference evidence="4" key="1">
    <citation type="submission" date="2025-08" db="UniProtKB">
        <authorList>
            <consortium name="RefSeq"/>
        </authorList>
    </citation>
    <scope>IDENTIFICATION</scope>
    <source>
        <strain evidence="4">Mau12</strain>
        <tissue evidence="4">Whole Body</tissue>
    </source>
</reference>
<name>A0A6P8JFG3_DROMA</name>
<dbReference type="Gene3D" id="2.40.10.10">
    <property type="entry name" value="Trypsin-like serine proteases"/>
    <property type="match status" value="1"/>
</dbReference>
<sequence>MTKSPHWYTVSNIVIPSQSGKHLQSDIGLLKLSESIDYNENNVFQNLCPASPEFSKDNKNDIALLRINQPVAMGQLKPICMLLKERHQEMAKSSAPISFDYVQTADRIQVLSNNATLTDPRICANRLLRTIESNQVCVQVPPETVHENATRGGILGLRVMYLGKEVLILFGISSYSHNDIDVFTNVMAHTQWIANVVNSDHQL</sequence>
<keyword evidence="1" id="KW-1015">Disulfide bond</keyword>
<dbReference type="InterPro" id="IPR009003">
    <property type="entry name" value="Peptidase_S1_PA"/>
</dbReference>
<dbReference type="PANTHER" id="PTHR24256">
    <property type="entry name" value="TRYPTASE-RELATED"/>
    <property type="match status" value="1"/>
</dbReference>
<evidence type="ECO:0000313" key="4">
    <source>
        <dbReference type="RefSeq" id="XP_033151729.1"/>
    </source>
</evidence>
<keyword evidence="3" id="KW-1185">Reference proteome</keyword>
<dbReference type="GeneID" id="117135544"/>
<protein>
    <submittedName>
        <fullName evidence="4">Uncharacterized protein LOC117135544</fullName>
    </submittedName>
</protein>
<organism evidence="3 4">
    <name type="scientific">Drosophila mauritiana</name>
    <name type="common">Fruit fly</name>
    <dbReference type="NCBI Taxonomy" id="7226"/>
    <lineage>
        <taxon>Eukaryota</taxon>
        <taxon>Metazoa</taxon>
        <taxon>Ecdysozoa</taxon>
        <taxon>Arthropoda</taxon>
        <taxon>Hexapoda</taxon>
        <taxon>Insecta</taxon>
        <taxon>Pterygota</taxon>
        <taxon>Neoptera</taxon>
        <taxon>Endopterygota</taxon>
        <taxon>Diptera</taxon>
        <taxon>Brachycera</taxon>
        <taxon>Muscomorpha</taxon>
        <taxon>Ephydroidea</taxon>
        <taxon>Drosophilidae</taxon>
        <taxon>Drosophila</taxon>
        <taxon>Sophophora</taxon>
    </lineage>
</organism>